<reference evidence="2 3" key="1">
    <citation type="submission" date="2024-03" db="EMBL/GenBank/DDBJ databases">
        <authorList>
            <person name="Martinez-Hernandez J."/>
        </authorList>
    </citation>
    <scope>NUCLEOTIDE SEQUENCE [LARGE SCALE GENOMIC DNA]</scope>
</reference>
<dbReference type="GO" id="GO:0005886">
    <property type="term" value="C:plasma membrane"/>
    <property type="evidence" value="ECO:0007669"/>
    <property type="project" value="TreeGrafter"/>
</dbReference>
<protein>
    <submittedName>
        <fullName evidence="2">Uncharacterized protein</fullName>
    </submittedName>
</protein>
<dbReference type="PANTHER" id="PTHR31414:SF15">
    <property type="entry name" value="PLASMA MEMBRANE FUSION PROTEIN"/>
    <property type="match status" value="1"/>
</dbReference>
<evidence type="ECO:0000256" key="1">
    <source>
        <dbReference type="SAM" id="Phobius"/>
    </source>
</evidence>
<dbReference type="InterPro" id="IPR040283">
    <property type="entry name" value="DDB_G0292058-like"/>
</dbReference>
<dbReference type="GO" id="GO:0009506">
    <property type="term" value="C:plasmodesma"/>
    <property type="evidence" value="ECO:0007669"/>
    <property type="project" value="TreeGrafter"/>
</dbReference>
<dbReference type="EMBL" id="CAXHTB010000018">
    <property type="protein sequence ID" value="CAL0325670.1"/>
    <property type="molecule type" value="Genomic_DNA"/>
</dbReference>
<dbReference type="Proteomes" id="UP001497480">
    <property type="component" value="Unassembled WGS sequence"/>
</dbReference>
<name>A0AAV1XVA2_LUPLU</name>
<keyword evidence="1" id="KW-0472">Membrane</keyword>
<dbReference type="PANTHER" id="PTHR31414">
    <property type="entry name" value="TRANSMEMBRANE PROTEIN DDB_G0292058"/>
    <property type="match status" value="1"/>
</dbReference>
<keyword evidence="3" id="KW-1185">Reference proteome</keyword>
<comment type="caution">
    <text evidence="2">The sequence shown here is derived from an EMBL/GenBank/DDBJ whole genome shotgun (WGS) entry which is preliminary data.</text>
</comment>
<accession>A0AAV1XVA2</accession>
<evidence type="ECO:0000313" key="3">
    <source>
        <dbReference type="Proteomes" id="UP001497480"/>
    </source>
</evidence>
<gene>
    <name evidence="2" type="ORF">LLUT_LOCUS26730</name>
</gene>
<evidence type="ECO:0000313" key="2">
    <source>
        <dbReference type="EMBL" id="CAL0325670.1"/>
    </source>
</evidence>
<sequence length="215" mass="24141">MDDWAQNPTVHTALDEILPCVDNATAQESLTRSRDVTHKLVEVLDMFISGINNENQSSPLIPLFCNPFESKLTVRQCAPGEVTLENAITVWKNYTCEVSSSGNCITPGRITPTIYDQMAGVVNATYGLYHYGPFLTDLVDCTFLRETFADISNNYCPGLTRFAEWIYVGLVLVSVAVMMSLIFWIIFEREKRLHGRAKVHRLVGGPYKMKAMLPP</sequence>
<keyword evidence="1" id="KW-0812">Transmembrane</keyword>
<proteinExistence type="predicted"/>
<feature type="transmembrane region" description="Helical" evidence="1">
    <location>
        <begin position="165"/>
        <end position="187"/>
    </location>
</feature>
<keyword evidence="1" id="KW-1133">Transmembrane helix</keyword>
<dbReference type="AlphaFoldDB" id="A0AAV1XVA2"/>
<organism evidence="2 3">
    <name type="scientific">Lupinus luteus</name>
    <name type="common">European yellow lupine</name>
    <dbReference type="NCBI Taxonomy" id="3873"/>
    <lineage>
        <taxon>Eukaryota</taxon>
        <taxon>Viridiplantae</taxon>
        <taxon>Streptophyta</taxon>
        <taxon>Embryophyta</taxon>
        <taxon>Tracheophyta</taxon>
        <taxon>Spermatophyta</taxon>
        <taxon>Magnoliopsida</taxon>
        <taxon>eudicotyledons</taxon>
        <taxon>Gunneridae</taxon>
        <taxon>Pentapetalae</taxon>
        <taxon>rosids</taxon>
        <taxon>fabids</taxon>
        <taxon>Fabales</taxon>
        <taxon>Fabaceae</taxon>
        <taxon>Papilionoideae</taxon>
        <taxon>50 kb inversion clade</taxon>
        <taxon>genistoids sensu lato</taxon>
        <taxon>core genistoids</taxon>
        <taxon>Genisteae</taxon>
        <taxon>Lupinus</taxon>
    </lineage>
</organism>